<dbReference type="GeneID" id="37039135"/>
<dbReference type="CDD" id="cd05471">
    <property type="entry name" value="pepsin_like"/>
    <property type="match status" value="1"/>
</dbReference>
<keyword evidence="6" id="KW-0645">Protease</keyword>
<dbReference type="OrthoDB" id="771136at2759"/>
<protein>
    <submittedName>
        <fullName evidence="6">Acid protease</fullName>
    </submittedName>
</protein>
<dbReference type="InterPro" id="IPR033121">
    <property type="entry name" value="PEPTIDASE_A1"/>
</dbReference>
<comment type="similarity">
    <text evidence="1">Belongs to the peptidase A1 family.</text>
</comment>
<keyword evidence="3" id="KW-1133">Transmembrane helix</keyword>
<dbReference type="GO" id="GO:0006508">
    <property type="term" value="P:proteolysis"/>
    <property type="evidence" value="ECO:0007669"/>
    <property type="project" value="UniProtKB-KW"/>
</dbReference>
<evidence type="ECO:0000256" key="3">
    <source>
        <dbReference type="SAM" id="Phobius"/>
    </source>
</evidence>
<dbReference type="EMBL" id="KZ819541">
    <property type="protein sequence ID" value="PWN38767.1"/>
    <property type="molecule type" value="Genomic_DNA"/>
</dbReference>
<sequence>MRLSARITLSLSVVCALAVSAAPSPTPIQWREVSPLLSPPAVKRSEAIRPQSFRIPLRLSKRAKSSTGVRDERLLSRKESNRATNATTLEDLGIDTFYSAVWQVGTPAVDVHVLMDTGSYSPVIYAPEFMKGLNASYVQEASEFGYASALPPADMLQGNATYDWNNSTSSHAVTLQNGTTHLQGSVSYGTGSDIGYGIYVQDTVEIAGFKIEQQPFQYLTQGSITQAGKNLGGLFGLGWSAMGAKDDYPFINPLEYLWRSGALEEPLFTFALLRNVGGEDLSDGHEGEASDNPGGLFTIGSLDRTQYDGEIAWAPLVTSDVYPGPIPKKLVGKPNGWFAQIDYLKVNGKIIETSRKVPAHFDTGGVGMSMPPWITDDMFSKVKGARYQEELGYTTFPCSLPGAGPATLNLTLAFGGQEFHIDMEDLVSARMHDSKGNVVCRRDSDSNVDASANGPVQPLLFGASVLKNVFSAFRFEPPSIGLAHLSGSVKSREAPKDDDPNFSEAPPGATPNAEAPHVQPGPTIVRPEDYPWTVVTQTASKQVVDWHAATLPTTAQQRLAAVPTGALPVAHGKLASSRLKAAKFGIYDSLTSAAAAAQTHRPGQSWNMDFGKWGSPRQDWMDTHHFNDDDEPSGDLSLAARIGIIVGAALLGAIVIGMCALICKRRRKVTRASPMGHDGALRSNAQATIPGVFQRSTYSNLSGEKNDAESRYDAEEARQEMASQHSEYAQKYDQPNYAHVQQTSQRDFTKHGWTQHGGEPPYIEHADSPCVARASSHPSVQ</sequence>
<evidence type="ECO:0000313" key="7">
    <source>
        <dbReference type="Proteomes" id="UP000245783"/>
    </source>
</evidence>
<organism evidence="6 7">
    <name type="scientific">Ceraceosorus guamensis</name>
    <dbReference type="NCBI Taxonomy" id="1522189"/>
    <lineage>
        <taxon>Eukaryota</taxon>
        <taxon>Fungi</taxon>
        <taxon>Dikarya</taxon>
        <taxon>Basidiomycota</taxon>
        <taxon>Ustilaginomycotina</taxon>
        <taxon>Exobasidiomycetes</taxon>
        <taxon>Ceraceosorales</taxon>
        <taxon>Ceraceosoraceae</taxon>
        <taxon>Ceraceosorus</taxon>
    </lineage>
</organism>
<keyword evidence="3" id="KW-0472">Membrane</keyword>
<feature type="compositionally biased region" description="Basic and acidic residues" evidence="2">
    <location>
        <begin position="490"/>
        <end position="499"/>
    </location>
</feature>
<dbReference type="InterPro" id="IPR001461">
    <property type="entry name" value="Aspartic_peptidase_A1"/>
</dbReference>
<evidence type="ECO:0000256" key="2">
    <source>
        <dbReference type="SAM" id="MobiDB-lite"/>
    </source>
</evidence>
<gene>
    <name evidence="6" type="ORF">IE81DRAFT_369601</name>
</gene>
<feature type="signal peptide" evidence="4">
    <location>
        <begin position="1"/>
        <end position="21"/>
    </location>
</feature>
<dbReference type="Gene3D" id="2.40.70.10">
    <property type="entry name" value="Acid Proteases"/>
    <property type="match status" value="2"/>
</dbReference>
<feature type="domain" description="Peptidase A1" evidence="5">
    <location>
        <begin position="98"/>
        <end position="483"/>
    </location>
</feature>
<feature type="chain" id="PRO_5016301431" evidence="4">
    <location>
        <begin position="22"/>
        <end position="781"/>
    </location>
</feature>
<evidence type="ECO:0000256" key="4">
    <source>
        <dbReference type="SAM" id="SignalP"/>
    </source>
</evidence>
<feature type="region of interest" description="Disordered" evidence="2">
    <location>
        <begin position="696"/>
        <end position="781"/>
    </location>
</feature>
<evidence type="ECO:0000259" key="5">
    <source>
        <dbReference type="PROSITE" id="PS51767"/>
    </source>
</evidence>
<dbReference type="PROSITE" id="PS51767">
    <property type="entry name" value="PEPTIDASE_A1"/>
    <property type="match status" value="1"/>
</dbReference>
<keyword evidence="4" id="KW-0732">Signal</keyword>
<dbReference type="PANTHER" id="PTHR47966:SF51">
    <property type="entry name" value="BETA-SITE APP-CLEAVING ENZYME, ISOFORM A-RELATED"/>
    <property type="match status" value="1"/>
</dbReference>
<evidence type="ECO:0000256" key="1">
    <source>
        <dbReference type="ARBA" id="ARBA00007447"/>
    </source>
</evidence>
<dbReference type="InParanoid" id="A0A316VMJ2"/>
<dbReference type="SUPFAM" id="SSF50630">
    <property type="entry name" value="Acid proteases"/>
    <property type="match status" value="1"/>
</dbReference>
<dbReference type="InterPro" id="IPR034164">
    <property type="entry name" value="Pepsin-like_dom"/>
</dbReference>
<feature type="transmembrane region" description="Helical" evidence="3">
    <location>
        <begin position="642"/>
        <end position="663"/>
    </location>
</feature>
<dbReference type="Proteomes" id="UP000245783">
    <property type="component" value="Unassembled WGS sequence"/>
</dbReference>
<reference evidence="6 7" key="1">
    <citation type="journal article" date="2018" name="Mol. Biol. Evol.">
        <title>Broad Genomic Sampling Reveals a Smut Pathogenic Ancestry of the Fungal Clade Ustilaginomycotina.</title>
        <authorList>
            <person name="Kijpornyongpan T."/>
            <person name="Mondo S.J."/>
            <person name="Barry K."/>
            <person name="Sandor L."/>
            <person name="Lee J."/>
            <person name="Lipzen A."/>
            <person name="Pangilinan J."/>
            <person name="LaButti K."/>
            <person name="Hainaut M."/>
            <person name="Henrissat B."/>
            <person name="Grigoriev I.V."/>
            <person name="Spatafora J.W."/>
            <person name="Aime M.C."/>
        </authorList>
    </citation>
    <scope>NUCLEOTIDE SEQUENCE [LARGE SCALE GENOMIC DNA]</scope>
    <source>
        <strain evidence="6 7">MCA 4658</strain>
    </source>
</reference>
<proteinExistence type="inferred from homology"/>
<dbReference type="PANTHER" id="PTHR47966">
    <property type="entry name" value="BETA-SITE APP-CLEAVING ENZYME, ISOFORM A-RELATED"/>
    <property type="match status" value="1"/>
</dbReference>
<name>A0A316VMJ2_9BASI</name>
<keyword evidence="3" id="KW-0812">Transmembrane</keyword>
<evidence type="ECO:0000313" key="6">
    <source>
        <dbReference type="EMBL" id="PWN38767.1"/>
    </source>
</evidence>
<dbReference type="GO" id="GO:0004190">
    <property type="term" value="F:aspartic-type endopeptidase activity"/>
    <property type="evidence" value="ECO:0007669"/>
    <property type="project" value="InterPro"/>
</dbReference>
<dbReference type="RefSeq" id="XP_025365927.1">
    <property type="nucleotide sequence ID" value="XM_025517265.1"/>
</dbReference>
<dbReference type="Pfam" id="PF00026">
    <property type="entry name" value="Asp"/>
    <property type="match status" value="1"/>
</dbReference>
<keyword evidence="7" id="KW-1185">Reference proteome</keyword>
<dbReference type="AlphaFoldDB" id="A0A316VMJ2"/>
<feature type="region of interest" description="Disordered" evidence="2">
    <location>
        <begin position="490"/>
        <end position="526"/>
    </location>
</feature>
<feature type="compositionally biased region" description="Basic and acidic residues" evidence="2">
    <location>
        <begin position="704"/>
        <end position="719"/>
    </location>
</feature>
<accession>A0A316VMJ2</accession>
<keyword evidence="6" id="KW-0378">Hydrolase</keyword>
<dbReference type="STRING" id="1522189.A0A316VMJ2"/>
<dbReference type="InterPro" id="IPR021109">
    <property type="entry name" value="Peptidase_aspartic_dom_sf"/>
</dbReference>